<keyword evidence="10" id="KW-1185">Reference proteome</keyword>
<feature type="domain" description="Thioredoxin" evidence="8">
    <location>
        <begin position="1"/>
        <end position="107"/>
    </location>
</feature>
<evidence type="ECO:0000256" key="2">
    <source>
        <dbReference type="ARBA" id="ARBA00022448"/>
    </source>
</evidence>
<evidence type="ECO:0000256" key="7">
    <source>
        <dbReference type="PIRNR" id="PIRNR000077"/>
    </source>
</evidence>
<keyword evidence="3" id="KW-0249">Electron transport</keyword>
<dbReference type="RefSeq" id="WP_190402012.1">
    <property type="nucleotide sequence ID" value="NZ_JACJQB010000003.1"/>
</dbReference>
<protein>
    <recommendedName>
        <fullName evidence="6 7">Thioredoxin</fullName>
    </recommendedName>
</protein>
<evidence type="ECO:0000256" key="6">
    <source>
        <dbReference type="NCBIfam" id="TIGR01068"/>
    </source>
</evidence>
<dbReference type="PIRSF" id="PIRSF000077">
    <property type="entry name" value="Thioredoxin"/>
    <property type="match status" value="1"/>
</dbReference>
<dbReference type="InterPro" id="IPR036249">
    <property type="entry name" value="Thioredoxin-like_sf"/>
</dbReference>
<dbReference type="InterPro" id="IPR013766">
    <property type="entry name" value="Thioredoxin_domain"/>
</dbReference>
<dbReference type="SUPFAM" id="SSF52833">
    <property type="entry name" value="Thioredoxin-like"/>
    <property type="match status" value="1"/>
</dbReference>
<reference evidence="9 10" key="1">
    <citation type="journal article" date="2020" name="ISME J.">
        <title>Comparative genomics reveals insights into cyanobacterial evolution and habitat adaptation.</title>
        <authorList>
            <person name="Chen M.Y."/>
            <person name="Teng W.K."/>
            <person name="Zhao L."/>
            <person name="Hu C.X."/>
            <person name="Zhou Y.K."/>
            <person name="Han B.P."/>
            <person name="Song L.R."/>
            <person name="Shu W.S."/>
        </authorList>
    </citation>
    <scope>NUCLEOTIDE SEQUENCE [LARGE SCALE GENOMIC DNA]</scope>
    <source>
        <strain evidence="9 10">FACHB-723</strain>
    </source>
</reference>
<keyword evidence="5" id="KW-0676">Redox-active center</keyword>
<evidence type="ECO:0000256" key="3">
    <source>
        <dbReference type="ARBA" id="ARBA00022982"/>
    </source>
</evidence>
<dbReference type="Pfam" id="PF00085">
    <property type="entry name" value="Thioredoxin"/>
    <property type="match status" value="1"/>
</dbReference>
<evidence type="ECO:0000256" key="1">
    <source>
        <dbReference type="ARBA" id="ARBA00008987"/>
    </source>
</evidence>
<comment type="caution">
    <text evidence="9">The sequence shown here is derived from an EMBL/GenBank/DDBJ whole genome shotgun (WGS) entry which is preliminary data.</text>
</comment>
<dbReference type="CDD" id="cd02947">
    <property type="entry name" value="TRX_family"/>
    <property type="match status" value="1"/>
</dbReference>
<name>A0ABR7ZTL4_9CYAN</name>
<dbReference type="InterPro" id="IPR005746">
    <property type="entry name" value="Thioredoxin"/>
</dbReference>
<evidence type="ECO:0000256" key="5">
    <source>
        <dbReference type="ARBA" id="ARBA00023284"/>
    </source>
</evidence>
<organism evidence="9 10">
    <name type="scientific">Pseudanabaena mucicola FACHB-723</name>
    <dbReference type="NCBI Taxonomy" id="2692860"/>
    <lineage>
        <taxon>Bacteria</taxon>
        <taxon>Bacillati</taxon>
        <taxon>Cyanobacteriota</taxon>
        <taxon>Cyanophyceae</taxon>
        <taxon>Pseudanabaenales</taxon>
        <taxon>Pseudanabaenaceae</taxon>
        <taxon>Pseudanabaena</taxon>
    </lineage>
</organism>
<keyword evidence="4" id="KW-1015">Disulfide bond</keyword>
<dbReference type="NCBIfam" id="TIGR01068">
    <property type="entry name" value="thioredoxin"/>
    <property type="match status" value="1"/>
</dbReference>
<evidence type="ECO:0000256" key="4">
    <source>
        <dbReference type="ARBA" id="ARBA00023157"/>
    </source>
</evidence>
<dbReference type="PANTHER" id="PTHR45663:SF11">
    <property type="entry name" value="GEO12009P1"/>
    <property type="match status" value="1"/>
</dbReference>
<dbReference type="PROSITE" id="PS51352">
    <property type="entry name" value="THIOREDOXIN_2"/>
    <property type="match status" value="1"/>
</dbReference>
<dbReference type="PROSITE" id="PS00194">
    <property type="entry name" value="THIOREDOXIN_1"/>
    <property type="match status" value="1"/>
</dbReference>
<evidence type="ECO:0000313" key="9">
    <source>
        <dbReference type="EMBL" id="MBD2187124.1"/>
    </source>
</evidence>
<proteinExistence type="inferred from homology"/>
<gene>
    <name evidence="9" type="primary">trxA</name>
    <name evidence="9" type="ORF">H6F41_03065</name>
</gene>
<dbReference type="PRINTS" id="PR00421">
    <property type="entry name" value="THIOREDOXIN"/>
</dbReference>
<evidence type="ECO:0000313" key="10">
    <source>
        <dbReference type="Proteomes" id="UP000642094"/>
    </source>
</evidence>
<dbReference type="Proteomes" id="UP000642094">
    <property type="component" value="Unassembled WGS sequence"/>
</dbReference>
<keyword evidence="2" id="KW-0813">Transport</keyword>
<dbReference type="PANTHER" id="PTHR45663">
    <property type="entry name" value="GEO12009P1"/>
    <property type="match status" value="1"/>
</dbReference>
<comment type="similarity">
    <text evidence="1 7">Belongs to the thioredoxin family.</text>
</comment>
<dbReference type="InterPro" id="IPR017937">
    <property type="entry name" value="Thioredoxin_CS"/>
</dbReference>
<dbReference type="EMBL" id="JACJQB010000003">
    <property type="protein sequence ID" value="MBD2187124.1"/>
    <property type="molecule type" value="Genomic_DNA"/>
</dbReference>
<accession>A0ABR7ZTL4</accession>
<sequence length="107" mass="12049">MNTALFIQDQTEFEALRESTPLLVVDCTATWCGPCKVIAPLIDRLAAEYSDRAKVMKLDIDSNKSLAKQFGIKSIPAVLFFKQGEMVEMMIGVKTYEDFSQTLDKHL</sequence>
<evidence type="ECO:0000259" key="8">
    <source>
        <dbReference type="PROSITE" id="PS51352"/>
    </source>
</evidence>
<dbReference type="Gene3D" id="3.40.30.10">
    <property type="entry name" value="Glutaredoxin"/>
    <property type="match status" value="1"/>
</dbReference>